<gene>
    <name evidence="6" type="ORF">H7U36_12545</name>
</gene>
<proteinExistence type="inferred from homology"/>
<evidence type="ECO:0000256" key="4">
    <source>
        <dbReference type="SAM" id="Phobius"/>
    </source>
</evidence>
<keyword evidence="4" id="KW-1133">Transmembrane helix</keyword>
<feature type="transmembrane region" description="Helical" evidence="4">
    <location>
        <begin position="12"/>
        <end position="33"/>
    </location>
</feature>
<keyword evidence="4" id="KW-0812">Transmembrane</keyword>
<dbReference type="RefSeq" id="WP_033124279.1">
    <property type="nucleotide sequence ID" value="NZ_JACLYY010000013.1"/>
</dbReference>
<dbReference type="Proteomes" id="UP000716906">
    <property type="component" value="Unassembled WGS sequence"/>
</dbReference>
<evidence type="ECO:0000256" key="2">
    <source>
        <dbReference type="ARBA" id="ARBA00007639"/>
    </source>
</evidence>
<evidence type="ECO:0000256" key="3">
    <source>
        <dbReference type="ARBA" id="ARBA00022729"/>
    </source>
</evidence>
<sequence length="342" mass="37605">MKYFKDNNRLMYVVMAATVLLALSIMVGFSVFLNQDRDGKKGDADDGQSYAYHVAMVSGDTSDVFWESLYEEARSTGASAGIYAENFGALLNEDYTASELMRMAIDSRVDGIIVETDDTKDIEELIGQAEEAGIPVVTLMEDIPESGRVSYVGANDYTLGEMYGQEVLKAVGSDRTSASAAVLVPVNEEETSPSFIYTGISETVGRASGAISVSTVRTGEDREFLSEERVRSLLLDEESRPDVLVCLNVVDTISAYQCVRDYNLVGKVKIIGYYSSPEILEGIQKGIIESTIVVDAREAGELCMQAMEEYLSQRYTSEYFPVSVKLVNEANVEEYIQEESGE</sequence>
<feature type="domain" description="Periplasmic binding protein" evidence="5">
    <location>
        <begin position="54"/>
        <end position="312"/>
    </location>
</feature>
<comment type="caution">
    <text evidence="6">The sequence shown here is derived from an EMBL/GenBank/DDBJ whole genome shotgun (WGS) entry which is preliminary data.</text>
</comment>
<name>A0ABS2EB95_9FIRM</name>
<comment type="similarity">
    <text evidence="2">Belongs to the bacterial solute-binding protein 2 family.</text>
</comment>
<evidence type="ECO:0000313" key="7">
    <source>
        <dbReference type="Proteomes" id="UP000716906"/>
    </source>
</evidence>
<evidence type="ECO:0000259" key="5">
    <source>
        <dbReference type="Pfam" id="PF13407"/>
    </source>
</evidence>
<comment type="subcellular location">
    <subcellularLocation>
        <location evidence="1">Cell envelope</location>
    </subcellularLocation>
</comment>
<accession>A0ABS2EB95</accession>
<dbReference type="Gene3D" id="3.40.50.2300">
    <property type="match status" value="2"/>
</dbReference>
<dbReference type="SUPFAM" id="SSF53822">
    <property type="entry name" value="Periplasmic binding protein-like I"/>
    <property type="match status" value="1"/>
</dbReference>
<keyword evidence="4" id="KW-0472">Membrane</keyword>
<organism evidence="6 7">
    <name type="scientific">Faecalicatena fissicatena</name>
    <dbReference type="NCBI Taxonomy" id="290055"/>
    <lineage>
        <taxon>Bacteria</taxon>
        <taxon>Bacillati</taxon>
        <taxon>Bacillota</taxon>
        <taxon>Clostridia</taxon>
        <taxon>Lachnospirales</taxon>
        <taxon>Lachnospiraceae</taxon>
        <taxon>Faecalicatena</taxon>
    </lineage>
</organism>
<evidence type="ECO:0000313" key="6">
    <source>
        <dbReference type="EMBL" id="MBM6738919.1"/>
    </source>
</evidence>
<dbReference type="InterPro" id="IPR028082">
    <property type="entry name" value="Peripla_BP_I"/>
</dbReference>
<keyword evidence="3" id="KW-0732">Signal</keyword>
<dbReference type="Pfam" id="PF13407">
    <property type="entry name" value="Peripla_BP_4"/>
    <property type="match status" value="1"/>
</dbReference>
<keyword evidence="7" id="KW-1185">Reference proteome</keyword>
<reference evidence="6 7" key="1">
    <citation type="journal article" date="2021" name="Sci. Rep.">
        <title>The distribution of antibiotic resistance genes in chicken gut microbiota commensals.</title>
        <authorList>
            <person name="Juricova H."/>
            <person name="Matiasovicova J."/>
            <person name="Kubasova T."/>
            <person name="Cejkova D."/>
            <person name="Rychlik I."/>
        </authorList>
    </citation>
    <scope>NUCLEOTIDE SEQUENCE [LARGE SCALE GENOMIC DNA]</scope>
    <source>
        <strain evidence="6 7">An773</strain>
    </source>
</reference>
<evidence type="ECO:0000256" key="1">
    <source>
        <dbReference type="ARBA" id="ARBA00004196"/>
    </source>
</evidence>
<dbReference type="PANTHER" id="PTHR46847">
    <property type="entry name" value="D-ALLOSE-BINDING PERIPLASMIC PROTEIN-RELATED"/>
    <property type="match status" value="1"/>
</dbReference>
<dbReference type="InterPro" id="IPR025997">
    <property type="entry name" value="SBP_2_dom"/>
</dbReference>
<dbReference type="EMBL" id="JACLYY010000013">
    <property type="protein sequence ID" value="MBM6738919.1"/>
    <property type="molecule type" value="Genomic_DNA"/>
</dbReference>
<dbReference type="PANTHER" id="PTHR46847:SF1">
    <property type="entry name" value="D-ALLOSE-BINDING PERIPLASMIC PROTEIN-RELATED"/>
    <property type="match status" value="1"/>
</dbReference>
<protein>
    <submittedName>
        <fullName evidence="6">Substrate-binding domain-containing protein</fullName>
    </submittedName>
</protein>